<dbReference type="EMBL" id="VIIS01000736">
    <property type="protein sequence ID" value="KAF0305653.1"/>
    <property type="molecule type" value="Genomic_DNA"/>
</dbReference>
<dbReference type="Proteomes" id="UP000440578">
    <property type="component" value="Unassembled WGS sequence"/>
</dbReference>
<comment type="caution">
    <text evidence="2">The sequence shown here is derived from an EMBL/GenBank/DDBJ whole genome shotgun (WGS) entry which is preliminary data.</text>
</comment>
<keyword evidence="3" id="KW-1185">Reference proteome</keyword>
<accession>A0A6A4WHW0</accession>
<feature type="region of interest" description="Disordered" evidence="1">
    <location>
        <begin position="1"/>
        <end position="21"/>
    </location>
</feature>
<dbReference type="AlphaFoldDB" id="A0A6A4WHW0"/>
<organism evidence="2 3">
    <name type="scientific">Amphibalanus amphitrite</name>
    <name type="common">Striped barnacle</name>
    <name type="synonym">Balanus amphitrite</name>
    <dbReference type="NCBI Taxonomy" id="1232801"/>
    <lineage>
        <taxon>Eukaryota</taxon>
        <taxon>Metazoa</taxon>
        <taxon>Ecdysozoa</taxon>
        <taxon>Arthropoda</taxon>
        <taxon>Crustacea</taxon>
        <taxon>Multicrustacea</taxon>
        <taxon>Cirripedia</taxon>
        <taxon>Thoracica</taxon>
        <taxon>Thoracicalcarea</taxon>
        <taxon>Balanomorpha</taxon>
        <taxon>Balanoidea</taxon>
        <taxon>Balanidae</taxon>
        <taxon>Amphibalaninae</taxon>
        <taxon>Amphibalanus</taxon>
    </lineage>
</organism>
<evidence type="ECO:0000313" key="3">
    <source>
        <dbReference type="Proteomes" id="UP000440578"/>
    </source>
</evidence>
<protein>
    <submittedName>
        <fullName evidence="2">Uncharacterized protein</fullName>
    </submittedName>
</protein>
<evidence type="ECO:0000313" key="2">
    <source>
        <dbReference type="EMBL" id="KAF0305653.1"/>
    </source>
</evidence>
<reference evidence="2 3" key="1">
    <citation type="submission" date="2019-07" db="EMBL/GenBank/DDBJ databases">
        <title>Draft genome assembly of a fouling barnacle, Amphibalanus amphitrite (Darwin, 1854): The first reference genome for Thecostraca.</title>
        <authorList>
            <person name="Kim W."/>
        </authorList>
    </citation>
    <scope>NUCLEOTIDE SEQUENCE [LARGE SCALE GENOMIC DNA]</scope>
    <source>
        <strain evidence="2">SNU_AA5</strain>
        <tissue evidence="2">Soma without cirri and trophi</tissue>
    </source>
</reference>
<dbReference type="OrthoDB" id="6335686at2759"/>
<gene>
    <name evidence="2" type="ORF">FJT64_002551</name>
</gene>
<feature type="region of interest" description="Disordered" evidence="1">
    <location>
        <begin position="79"/>
        <end position="99"/>
    </location>
</feature>
<proteinExistence type="predicted"/>
<evidence type="ECO:0000256" key="1">
    <source>
        <dbReference type="SAM" id="MobiDB-lite"/>
    </source>
</evidence>
<sequence length="99" mass="10443">MVGSNWQSLGHADCRPSLPSLPPFPASHSRRAFISTCQDQLASYLMDLRASSDPDAGLLAARLKDTKAALERLRQAPVASDSSGLGALGLGLGRSPARR</sequence>
<name>A0A6A4WHW0_AMPAM</name>